<dbReference type="EMBL" id="KI894025">
    <property type="protein sequence ID" value="OCF22543.1"/>
    <property type="molecule type" value="Genomic_DNA"/>
</dbReference>
<evidence type="ECO:0000256" key="3">
    <source>
        <dbReference type="SAM" id="Phobius"/>
    </source>
</evidence>
<feature type="compositionally biased region" description="Basic residues" evidence="2">
    <location>
        <begin position="181"/>
        <end position="196"/>
    </location>
</feature>
<evidence type="ECO:0000256" key="1">
    <source>
        <dbReference type="SAM" id="Coils"/>
    </source>
</evidence>
<protein>
    <submittedName>
        <fullName evidence="4">Uncharacterized protein</fullName>
    </submittedName>
</protein>
<feature type="compositionally biased region" description="Acidic residues" evidence="2">
    <location>
        <begin position="589"/>
        <end position="599"/>
    </location>
</feature>
<feature type="compositionally biased region" description="Basic and acidic residues" evidence="2">
    <location>
        <begin position="1494"/>
        <end position="1506"/>
    </location>
</feature>
<feature type="compositionally biased region" description="Basic and acidic residues" evidence="2">
    <location>
        <begin position="837"/>
        <end position="847"/>
    </location>
</feature>
<evidence type="ECO:0000256" key="2">
    <source>
        <dbReference type="SAM" id="MobiDB-lite"/>
    </source>
</evidence>
<keyword evidence="3" id="KW-0812">Transmembrane</keyword>
<feature type="compositionally biased region" description="Low complexity" evidence="2">
    <location>
        <begin position="25"/>
        <end position="49"/>
    </location>
</feature>
<feature type="compositionally biased region" description="Polar residues" evidence="2">
    <location>
        <begin position="805"/>
        <end position="817"/>
    </location>
</feature>
<feature type="region of interest" description="Disordered" evidence="2">
    <location>
        <begin position="1264"/>
        <end position="1338"/>
    </location>
</feature>
<feature type="compositionally biased region" description="Low complexity" evidence="2">
    <location>
        <begin position="79"/>
        <end position="94"/>
    </location>
</feature>
<feature type="compositionally biased region" description="Basic and acidic residues" evidence="2">
    <location>
        <begin position="384"/>
        <end position="394"/>
    </location>
</feature>
<feature type="compositionally biased region" description="Polar residues" evidence="2">
    <location>
        <begin position="1029"/>
        <end position="1039"/>
    </location>
</feature>
<feature type="region of interest" description="Disordered" evidence="2">
    <location>
        <begin position="1"/>
        <end position="394"/>
    </location>
</feature>
<feature type="compositionally biased region" description="Low complexity" evidence="2">
    <location>
        <begin position="480"/>
        <end position="489"/>
    </location>
</feature>
<feature type="region of interest" description="Disordered" evidence="2">
    <location>
        <begin position="890"/>
        <end position="937"/>
    </location>
</feature>
<feature type="compositionally biased region" description="Basic and acidic residues" evidence="2">
    <location>
        <begin position="275"/>
        <end position="285"/>
    </location>
</feature>
<feature type="compositionally biased region" description="Basic residues" evidence="2">
    <location>
        <begin position="970"/>
        <end position="979"/>
    </location>
</feature>
<feature type="compositionally biased region" description="Basic and acidic residues" evidence="2">
    <location>
        <begin position="664"/>
        <end position="698"/>
    </location>
</feature>
<feature type="compositionally biased region" description="Basic and acidic residues" evidence="2">
    <location>
        <begin position="1267"/>
        <end position="1277"/>
    </location>
</feature>
<feature type="compositionally biased region" description="Polar residues" evidence="2">
    <location>
        <begin position="781"/>
        <end position="797"/>
    </location>
</feature>
<feature type="compositionally biased region" description="Polar residues" evidence="2">
    <location>
        <begin position="57"/>
        <end position="66"/>
    </location>
</feature>
<proteinExistence type="predicted"/>
<feature type="coiled-coil region" evidence="1">
    <location>
        <begin position="1368"/>
        <end position="1395"/>
    </location>
</feature>
<keyword evidence="3" id="KW-0472">Membrane</keyword>
<feature type="compositionally biased region" description="Basic and acidic residues" evidence="2">
    <location>
        <begin position="766"/>
        <end position="780"/>
    </location>
</feature>
<feature type="region of interest" description="Disordered" evidence="2">
    <location>
        <begin position="958"/>
        <end position="987"/>
    </location>
</feature>
<feature type="region of interest" description="Disordered" evidence="2">
    <location>
        <begin position="1004"/>
        <end position="1097"/>
    </location>
</feature>
<feature type="transmembrane region" description="Helical" evidence="3">
    <location>
        <begin position="1553"/>
        <end position="1571"/>
    </location>
</feature>
<keyword evidence="3" id="KW-1133">Transmembrane helix</keyword>
<feature type="compositionally biased region" description="Polar residues" evidence="2">
    <location>
        <begin position="1060"/>
        <end position="1075"/>
    </location>
</feature>
<gene>
    <name evidence="4" type="ORF">I302_08193</name>
</gene>
<feature type="compositionally biased region" description="Basic and acidic residues" evidence="2">
    <location>
        <begin position="623"/>
        <end position="635"/>
    </location>
</feature>
<feature type="compositionally biased region" description="Low complexity" evidence="2">
    <location>
        <begin position="8"/>
        <end position="17"/>
    </location>
</feature>
<feature type="region of interest" description="Disordered" evidence="2">
    <location>
        <begin position="766"/>
        <end position="847"/>
    </location>
</feature>
<accession>A0A1B9FUU5</accession>
<dbReference type="VEuPathDB" id="FungiDB:I302_08193"/>
<feature type="compositionally biased region" description="Basic and acidic residues" evidence="2">
    <location>
        <begin position="365"/>
        <end position="375"/>
    </location>
</feature>
<sequence>MSTSETRPSAMASSSLRAPPPPPLISLNSESITTSSSNGINRSSTSTSIHRNRPHSDSVSSRNSTVHFDLEDQAQLPASKPSPSRSSSKSSLKPAHPIGTGPGSANMVNGNSYQPVHPSTLHNSTIPSPPKSAPLLSTNSSSSSFMKPFPTDSPTSARPGLPKNRSSQDRRVWSETLPSSSRHRSGSMIAHGKRASRVTGGFETSSDSEGDESTTDQSTKDTGTGTGGNTPYQSENATAGPSRPRAKSLLGPTGRERQNSDASGTSRDLKRRKEKEKEKEKDEYKRPKKRSSKEPLPPSRMLSYRSTASPPKITPQLPNSKSDSYFGIQNGSSPRSSRMSTARSSPLIESTIPAPNGKSQISRGRSLEMLKERSNSPEGSKISKGKERESAKKRGDLAASLGLGIGGVQDMALNPGGSDLYVQNYFTVESSANLSSDTEQLRNLLSDSDVSSALRLMNSPHAPASRPANLNDWSNSVFFSPPTTRPTSPGAEQPTHRSPYLVSAPPALTSSDNHGRERTMSVASTVAPPTRSTWGSSPRQRQSIDSHPSPEMQALHRRRASSKAGMMSDGQGGHVPFTHHLPVPSVDEGSPEQELDDVSDGLPAITENDSTALPSLAPTVSDKSSKEGKEKEKKSRLSNIFHIGKKKAPEAPNKHDHHLLHKDHRTDKQKEEDKAREREKYERDVERRRLEQERRDEELAQERRFRALTQVAAHPSAERLAYTEGARLRAFYSHVYEGVDDPPKLNPLAVIRWRIKTEEQTEARLRWEQEQQHDYQHSNKSDTSGFTNHASPHSLTRANHFGGNMHTSPMSVGSSSRYGPRKSVESNRSVSLGSLRKSTEKKGHDDKRRYEKGWGYSVDDIVNYKTAKGQVNYFIPPRRSHPDVEVLTEDEDRAFSPQPDTSGHNGRPGSRKDDQSSIADSSKKSHRHRMGVKTASNASLMDVEGIIGDDNVPLTRSNSIETNGHLGVPSKHRLTHRTHQSLSAVGPTSLTHALKQPFEKLSNVAKKQRNHGPSRDEGETQHIEDTKPRTYNHNRSDSAPSPHVMGDTYNHHHHHHHHTPMSNKPSRTTVNSSLGRTRDNNGLFRRHGTPGGAAGEFTDEEYSKDKEFHLRKLFLKGQRVLSSFDDHTYKLYRRSEASLATNSNGKVKQDEREQELLALEAALLRESAFRERQAEVDRRTQLEIEARERIRKLEGEIYAERVGHLDAARQKLENVNANISSVDDAIRQYLFQIDFVRDEASIAANIELDWSGIDPLRAIYGNIGRPKPTEDDEHRDTLPPLRSFTTSHDSGSDLAHAHANRQRTSPVNNRKPRSQSALVPRRKGSLNASLAPIHSNLHHPLRHRPRRTYLDPTGTERVDPIKQAELVISFAKDRMQDMGKEKQRTKDELENLIYKIELMIKRKDHVRHWTREMLEKNLAKQSQLDQLVRLDRSNDGLTSLLNLIVWRDNSINVVAQSMGMILRGAFWTYYQIQGEVWFCVKWMKPSSWWCSKKGKGDSAEDKRDDGNGDEDSKENINILDDFGTASSSSSGQRFLTSSPSDVDRLSQIGRYPLLMPISFLVLLVAFGLYHYGYV</sequence>
<keyword evidence="1" id="KW-0175">Coiled coil</keyword>
<feature type="compositionally biased region" description="Basic and acidic residues" evidence="2">
    <location>
        <begin position="1013"/>
        <end position="1028"/>
    </location>
</feature>
<feature type="compositionally biased region" description="Polar residues" evidence="2">
    <location>
        <begin position="530"/>
        <end position="546"/>
    </location>
</feature>
<feature type="region of interest" description="Disordered" evidence="2">
    <location>
        <begin position="476"/>
        <end position="698"/>
    </location>
</feature>
<name>A0A1B9FUU5_9TREE</name>
<reference evidence="4" key="2">
    <citation type="submission" date="2014-01" db="EMBL/GenBank/DDBJ databases">
        <title>Evolution of pathogenesis and genome organization in the Tremellales.</title>
        <authorList>
            <person name="Cuomo C."/>
            <person name="Litvintseva A."/>
            <person name="Heitman J."/>
            <person name="Chen Y."/>
            <person name="Sun S."/>
            <person name="Springer D."/>
            <person name="Dromer F."/>
            <person name="Young S."/>
            <person name="Zeng Q."/>
            <person name="Chapman S."/>
            <person name="Gujja S."/>
            <person name="Saif S."/>
            <person name="Birren B."/>
        </authorList>
    </citation>
    <scope>NUCLEOTIDE SEQUENCE</scope>
    <source>
        <strain evidence="4">CBS 10118</strain>
    </source>
</reference>
<dbReference type="OrthoDB" id="2596830at2759"/>
<reference evidence="4" key="1">
    <citation type="submission" date="2013-07" db="EMBL/GenBank/DDBJ databases">
        <title>The Genome Sequence of Cryptococcus bestiolae CBS10118.</title>
        <authorList>
            <consortium name="The Broad Institute Genome Sequencing Platform"/>
            <person name="Cuomo C."/>
            <person name="Litvintseva A."/>
            <person name="Chen Y."/>
            <person name="Heitman J."/>
            <person name="Sun S."/>
            <person name="Springer D."/>
            <person name="Dromer F."/>
            <person name="Young S.K."/>
            <person name="Zeng Q."/>
            <person name="Gargeya S."/>
            <person name="Fitzgerald M."/>
            <person name="Abouelleil A."/>
            <person name="Alvarado L."/>
            <person name="Berlin A.M."/>
            <person name="Chapman S.B."/>
            <person name="Dewar J."/>
            <person name="Goldberg J."/>
            <person name="Griggs A."/>
            <person name="Gujja S."/>
            <person name="Hansen M."/>
            <person name="Howarth C."/>
            <person name="Imamovic A."/>
            <person name="Larimer J."/>
            <person name="McCowan C."/>
            <person name="Murphy C."/>
            <person name="Pearson M."/>
            <person name="Priest M."/>
            <person name="Roberts A."/>
            <person name="Saif S."/>
            <person name="Shea T."/>
            <person name="Sykes S."/>
            <person name="Wortman J."/>
            <person name="Nusbaum C."/>
            <person name="Birren B."/>
        </authorList>
    </citation>
    <scope>NUCLEOTIDE SEQUENCE [LARGE SCALE GENOMIC DNA]</scope>
    <source>
        <strain evidence="4">CBS 10118</strain>
    </source>
</reference>
<organism evidence="4">
    <name type="scientific">Kwoniella bestiolae CBS 10118</name>
    <dbReference type="NCBI Taxonomy" id="1296100"/>
    <lineage>
        <taxon>Eukaryota</taxon>
        <taxon>Fungi</taxon>
        <taxon>Dikarya</taxon>
        <taxon>Basidiomycota</taxon>
        <taxon>Agaricomycotina</taxon>
        <taxon>Tremellomycetes</taxon>
        <taxon>Tremellales</taxon>
        <taxon>Cryptococcaceae</taxon>
        <taxon>Kwoniella</taxon>
    </lineage>
</organism>
<feature type="compositionally biased region" description="Polar residues" evidence="2">
    <location>
        <begin position="316"/>
        <end position="348"/>
    </location>
</feature>
<evidence type="ECO:0000313" key="4">
    <source>
        <dbReference type="EMBL" id="OCF22543.1"/>
    </source>
</evidence>
<feature type="region of interest" description="Disordered" evidence="2">
    <location>
        <begin position="1492"/>
        <end position="1514"/>
    </location>
</feature>